<feature type="transmembrane region" description="Helical" evidence="5">
    <location>
        <begin position="35"/>
        <end position="56"/>
    </location>
</feature>
<comment type="subcellular location">
    <subcellularLocation>
        <location evidence="1">Membrane</location>
        <topology evidence="1">Multi-pass membrane protein</topology>
    </subcellularLocation>
</comment>
<feature type="non-terminal residue" evidence="6">
    <location>
        <position position="503"/>
    </location>
</feature>
<dbReference type="Gene3D" id="1.20.1250.20">
    <property type="entry name" value="MFS general substrate transporter like domains"/>
    <property type="match status" value="1"/>
</dbReference>
<feature type="transmembrane region" description="Helical" evidence="5">
    <location>
        <begin position="315"/>
        <end position="332"/>
    </location>
</feature>
<proteinExistence type="predicted"/>
<feature type="transmembrane region" description="Helical" evidence="5">
    <location>
        <begin position="170"/>
        <end position="195"/>
    </location>
</feature>
<feature type="transmembrane region" description="Helical" evidence="5">
    <location>
        <begin position="458"/>
        <end position="478"/>
    </location>
</feature>
<keyword evidence="4 5" id="KW-0472">Membrane</keyword>
<gene>
    <name evidence="6" type="ORF">NQ317_009845</name>
</gene>
<reference evidence="6" key="1">
    <citation type="journal article" date="2023" name="Insect Mol. Biol.">
        <title>Genome sequencing provides insights into the evolution of gene families encoding plant cell wall-degrading enzymes in longhorned beetles.</title>
        <authorList>
            <person name="Shin N.R."/>
            <person name="Okamura Y."/>
            <person name="Kirsch R."/>
            <person name="Pauchet Y."/>
        </authorList>
    </citation>
    <scope>NUCLEOTIDE SEQUENCE</scope>
    <source>
        <strain evidence="6">MMC_N1</strain>
    </source>
</reference>
<evidence type="ECO:0000313" key="6">
    <source>
        <dbReference type="EMBL" id="KAJ8984619.1"/>
    </source>
</evidence>
<dbReference type="EMBL" id="JAPWTJ010000030">
    <property type="protein sequence ID" value="KAJ8984619.1"/>
    <property type="molecule type" value="Genomic_DNA"/>
</dbReference>
<accession>A0ABQ9K2P7</accession>
<feature type="transmembrane region" description="Helical" evidence="5">
    <location>
        <begin position="398"/>
        <end position="418"/>
    </location>
</feature>
<keyword evidence="2 5" id="KW-0812">Transmembrane</keyword>
<organism evidence="6 7">
    <name type="scientific">Molorchus minor</name>
    <dbReference type="NCBI Taxonomy" id="1323400"/>
    <lineage>
        <taxon>Eukaryota</taxon>
        <taxon>Metazoa</taxon>
        <taxon>Ecdysozoa</taxon>
        <taxon>Arthropoda</taxon>
        <taxon>Hexapoda</taxon>
        <taxon>Insecta</taxon>
        <taxon>Pterygota</taxon>
        <taxon>Neoptera</taxon>
        <taxon>Endopterygota</taxon>
        <taxon>Coleoptera</taxon>
        <taxon>Polyphaga</taxon>
        <taxon>Cucujiformia</taxon>
        <taxon>Chrysomeloidea</taxon>
        <taxon>Cerambycidae</taxon>
        <taxon>Lamiinae</taxon>
        <taxon>Monochamini</taxon>
        <taxon>Molorchus</taxon>
    </lineage>
</organism>
<evidence type="ECO:0000256" key="4">
    <source>
        <dbReference type="ARBA" id="ARBA00023136"/>
    </source>
</evidence>
<feature type="transmembrane region" description="Helical" evidence="5">
    <location>
        <begin position="367"/>
        <end position="386"/>
    </location>
</feature>
<dbReference type="InterPro" id="IPR036259">
    <property type="entry name" value="MFS_trans_sf"/>
</dbReference>
<dbReference type="InterPro" id="IPR005828">
    <property type="entry name" value="MFS_sugar_transport-like"/>
</dbReference>
<comment type="caution">
    <text evidence="6">The sequence shown here is derived from an EMBL/GenBank/DDBJ whole genome shotgun (WGS) entry which is preliminary data.</text>
</comment>
<keyword evidence="7" id="KW-1185">Reference proteome</keyword>
<dbReference type="Pfam" id="PF00083">
    <property type="entry name" value="Sugar_tr"/>
    <property type="match status" value="1"/>
</dbReference>
<dbReference type="Proteomes" id="UP001162164">
    <property type="component" value="Unassembled WGS sequence"/>
</dbReference>
<evidence type="ECO:0000256" key="5">
    <source>
        <dbReference type="SAM" id="Phobius"/>
    </source>
</evidence>
<feature type="transmembrane region" description="Helical" evidence="5">
    <location>
        <begin position="207"/>
        <end position="230"/>
    </location>
</feature>
<keyword evidence="3 5" id="KW-1133">Transmembrane helix</keyword>
<protein>
    <recommendedName>
        <fullName evidence="8">Major facilitator superfamily (MFS) profile domain-containing protein</fullName>
    </recommendedName>
</protein>
<evidence type="ECO:0000256" key="2">
    <source>
        <dbReference type="ARBA" id="ARBA00022692"/>
    </source>
</evidence>
<feature type="transmembrane region" description="Helical" evidence="5">
    <location>
        <begin position="143"/>
        <end position="164"/>
    </location>
</feature>
<evidence type="ECO:0008006" key="8">
    <source>
        <dbReference type="Google" id="ProtNLM"/>
    </source>
</evidence>
<dbReference type="SUPFAM" id="SSF103473">
    <property type="entry name" value="MFS general substrate transporter"/>
    <property type="match status" value="1"/>
</dbReference>
<feature type="transmembrane region" description="Helical" evidence="5">
    <location>
        <begin position="338"/>
        <end position="360"/>
    </location>
</feature>
<dbReference type="PANTHER" id="PTHR24064">
    <property type="entry name" value="SOLUTE CARRIER FAMILY 22 MEMBER"/>
    <property type="match status" value="1"/>
</dbReference>
<sequence>MLFKRHEINNDTPNKEDDDILRATIGDFGKWQLKISVLMALLKFPIAWFSLSIFWCTPPANYSTLTDEQWVKKVTPQEKHSLKEEGLNSGYCVMKDIENDPETTIPCLDGYSYNRTIFHSSIVTEWNLVCGHQALIDLSQISLMLGILIGNIIFGYCNPFFGIVASWIPYYWGFLLARFLLAISNGGTVVTSFVMCMECVGGKYRTIVPILYQIPYGFGNTIMAGLAYLFRDWRMFHFAISVLSCLFVPESPRWLLAVGKKEEAFAILQEAAVYNRIDPAKVELVFTDISNAPSRETKKSSFSALFSTSQLKKRTILTICGITFFAFSQYLGHVSENIYFTVAVGGFIALPGTVFCVYLVSRCGRRLTIAVAHLVTACCFLAILATPKGLYRHDWPRVLFAGTGVVGLSVSMPALYLFTGELFPTVLRNAGVGSCVMFSRVGSMIAPIIVSLQGLNNYMPLVVLAIAAFLEAILVLPLPETKGAPLPESVEDLEEPTNAMITM</sequence>
<evidence type="ECO:0000256" key="3">
    <source>
        <dbReference type="ARBA" id="ARBA00022989"/>
    </source>
</evidence>
<name>A0ABQ9K2P7_9CUCU</name>
<evidence type="ECO:0000256" key="1">
    <source>
        <dbReference type="ARBA" id="ARBA00004141"/>
    </source>
</evidence>
<evidence type="ECO:0000313" key="7">
    <source>
        <dbReference type="Proteomes" id="UP001162164"/>
    </source>
</evidence>